<feature type="signal peptide" evidence="1">
    <location>
        <begin position="1"/>
        <end position="31"/>
    </location>
</feature>
<reference evidence="3" key="1">
    <citation type="submission" date="2016-10" db="EMBL/GenBank/DDBJ databases">
        <authorList>
            <person name="Varghese N."/>
            <person name="Submissions S."/>
        </authorList>
    </citation>
    <scope>NUCLEOTIDE SEQUENCE [LARGE SCALE GENOMIC DNA]</scope>
    <source>
        <strain evidence="3">XBD1002</strain>
    </source>
</reference>
<keyword evidence="3" id="KW-1185">Reference proteome</keyword>
<accession>A0A1I3L887</accession>
<protein>
    <recommendedName>
        <fullName evidence="4">Lipoprotein</fullName>
    </recommendedName>
</protein>
<sequence>MLRKSFKLLSQKVFIPLLVLSFLVVGCKNSAAPESPQEEPSAQNEDVTYTSISGHNTSSGNAVRTTVFNFLKDGTYSCKMDGDTMSSGTFEGRPAQDGKLTLTVKSTQADDQDYTDYQFDIDISDGKFVLEGLGEFVHSVSTVAVYFYYESGARETRDNVAFYSDNTFSIYEEIDDFNNQTNHHETVFSSIVARGTYTGNPAADGTISVTVNKMMNAAGTALEDCSHKQDITISGGILPVTKSWGATVNSERVYPQ</sequence>
<evidence type="ECO:0008006" key="4">
    <source>
        <dbReference type="Google" id="ProtNLM"/>
    </source>
</evidence>
<evidence type="ECO:0000256" key="1">
    <source>
        <dbReference type="SAM" id="SignalP"/>
    </source>
</evidence>
<dbReference type="AlphaFoldDB" id="A0A1I3L887"/>
<gene>
    <name evidence="2" type="ORF">SAMN04487775_106108</name>
</gene>
<dbReference type="RefSeq" id="WP_074931831.1">
    <property type="nucleotide sequence ID" value="NZ_FORI01000006.1"/>
</dbReference>
<dbReference type="PROSITE" id="PS51257">
    <property type="entry name" value="PROKAR_LIPOPROTEIN"/>
    <property type="match status" value="1"/>
</dbReference>
<dbReference type="EMBL" id="FORI01000006">
    <property type="protein sequence ID" value="SFI80973.1"/>
    <property type="molecule type" value="Genomic_DNA"/>
</dbReference>
<feature type="chain" id="PRO_5010354480" description="Lipoprotein" evidence="1">
    <location>
        <begin position="32"/>
        <end position="256"/>
    </location>
</feature>
<evidence type="ECO:0000313" key="2">
    <source>
        <dbReference type="EMBL" id="SFI80973.1"/>
    </source>
</evidence>
<evidence type="ECO:0000313" key="3">
    <source>
        <dbReference type="Proteomes" id="UP000182737"/>
    </source>
</evidence>
<keyword evidence="1" id="KW-0732">Signal</keyword>
<name>A0A1I3L887_9SPIR</name>
<proteinExistence type="predicted"/>
<dbReference type="Proteomes" id="UP000182737">
    <property type="component" value="Unassembled WGS sequence"/>
</dbReference>
<organism evidence="2 3">
    <name type="scientific">Treponema bryantii</name>
    <dbReference type="NCBI Taxonomy" id="163"/>
    <lineage>
        <taxon>Bacteria</taxon>
        <taxon>Pseudomonadati</taxon>
        <taxon>Spirochaetota</taxon>
        <taxon>Spirochaetia</taxon>
        <taxon>Spirochaetales</taxon>
        <taxon>Treponemataceae</taxon>
        <taxon>Treponema</taxon>
    </lineage>
</organism>